<evidence type="ECO:0000256" key="1">
    <source>
        <dbReference type="SAM" id="Phobius"/>
    </source>
</evidence>
<dbReference type="GO" id="GO:0006814">
    <property type="term" value="P:sodium ion transport"/>
    <property type="evidence" value="ECO:0007669"/>
    <property type="project" value="InterPro"/>
</dbReference>
<name>A0A934NIC2_9FLAO</name>
<accession>A0A934NIC2</accession>
<dbReference type="EMBL" id="JAEHJZ010000021">
    <property type="protein sequence ID" value="MBJ7880933.1"/>
    <property type="molecule type" value="Genomic_DNA"/>
</dbReference>
<feature type="transmembrane region" description="Helical" evidence="1">
    <location>
        <begin position="44"/>
        <end position="62"/>
    </location>
</feature>
<proteinExistence type="predicted"/>
<reference evidence="2 3" key="1">
    <citation type="submission" date="2020-09" db="EMBL/GenBank/DDBJ databases">
        <title>Draft genome of Gelidibacter salicanalis PAMC21136.</title>
        <authorList>
            <person name="Park H."/>
        </authorList>
    </citation>
    <scope>NUCLEOTIDE SEQUENCE [LARGE SCALE GENOMIC DNA]</scope>
    <source>
        <strain evidence="2 3">PAMC21136</strain>
    </source>
</reference>
<organism evidence="2 3">
    <name type="scientific">Gelidibacter salicanalis</name>
    <dbReference type="NCBI Taxonomy" id="291193"/>
    <lineage>
        <taxon>Bacteria</taxon>
        <taxon>Pseudomonadati</taxon>
        <taxon>Bacteroidota</taxon>
        <taxon>Flavobacteriia</taxon>
        <taxon>Flavobacteriales</taxon>
        <taxon>Flavobacteriaceae</taxon>
        <taxon>Gelidibacter</taxon>
    </lineage>
</organism>
<keyword evidence="1" id="KW-0812">Transmembrane</keyword>
<gene>
    <name evidence="2" type="ORF">JEM65_09775</name>
</gene>
<dbReference type="GO" id="GO:0016020">
    <property type="term" value="C:membrane"/>
    <property type="evidence" value="ECO:0007669"/>
    <property type="project" value="InterPro"/>
</dbReference>
<dbReference type="Pfam" id="PF06965">
    <property type="entry name" value="Na_H_antiport_1"/>
    <property type="match status" value="1"/>
</dbReference>
<keyword evidence="3" id="KW-1185">Reference proteome</keyword>
<protein>
    <submittedName>
        <fullName evidence="2">Na+/H+ antiporter NhaA</fullName>
    </submittedName>
</protein>
<dbReference type="GO" id="GO:0006885">
    <property type="term" value="P:regulation of pH"/>
    <property type="evidence" value="ECO:0007669"/>
    <property type="project" value="InterPro"/>
</dbReference>
<evidence type="ECO:0000313" key="2">
    <source>
        <dbReference type="EMBL" id="MBJ7880933.1"/>
    </source>
</evidence>
<dbReference type="InterPro" id="IPR004670">
    <property type="entry name" value="NhaA"/>
</dbReference>
<sequence length="63" mass="6932">MSKPFIVNLLLCLALGNSVGITSIVLTAKKLKWVQVPDDINNQYFIGVSFLSGICFTMPLLVF</sequence>
<dbReference type="Proteomes" id="UP000662373">
    <property type="component" value="Unassembled WGS sequence"/>
</dbReference>
<dbReference type="RefSeq" id="WP_199598968.1">
    <property type="nucleotide sequence ID" value="NZ_JAEHJZ010000021.1"/>
</dbReference>
<keyword evidence="1" id="KW-0472">Membrane</keyword>
<evidence type="ECO:0000313" key="3">
    <source>
        <dbReference type="Proteomes" id="UP000662373"/>
    </source>
</evidence>
<keyword evidence="1" id="KW-1133">Transmembrane helix</keyword>
<dbReference type="AlphaFoldDB" id="A0A934NIC2"/>
<comment type="caution">
    <text evidence="2">The sequence shown here is derived from an EMBL/GenBank/DDBJ whole genome shotgun (WGS) entry which is preliminary data.</text>
</comment>
<dbReference type="Gene3D" id="1.20.1530.10">
    <property type="entry name" value="Na+/H+ antiporter like domain"/>
    <property type="match status" value="1"/>
</dbReference>
<dbReference type="InterPro" id="IPR023171">
    <property type="entry name" value="Na/H_antiporter_dom_sf"/>
</dbReference>